<proteinExistence type="predicted"/>
<evidence type="ECO:0000256" key="2">
    <source>
        <dbReference type="SAM" id="MobiDB-lite"/>
    </source>
</evidence>
<dbReference type="Proteomes" id="UP001140217">
    <property type="component" value="Unassembled WGS sequence"/>
</dbReference>
<name>A0A9W8LGJ0_9FUNG</name>
<dbReference type="EMBL" id="JANBUL010000238">
    <property type="protein sequence ID" value="KAJ2778275.1"/>
    <property type="molecule type" value="Genomic_DNA"/>
</dbReference>
<dbReference type="Gene3D" id="1.10.238.10">
    <property type="entry name" value="EF-hand"/>
    <property type="match status" value="1"/>
</dbReference>
<evidence type="ECO:0008006" key="5">
    <source>
        <dbReference type="Google" id="ProtNLM"/>
    </source>
</evidence>
<dbReference type="InterPro" id="IPR011992">
    <property type="entry name" value="EF-hand-dom_pair"/>
</dbReference>
<dbReference type="OrthoDB" id="524326at2759"/>
<evidence type="ECO:0000313" key="3">
    <source>
        <dbReference type="EMBL" id="KAJ2778275.1"/>
    </source>
</evidence>
<evidence type="ECO:0000313" key="4">
    <source>
        <dbReference type="Proteomes" id="UP001140217"/>
    </source>
</evidence>
<reference evidence="3" key="1">
    <citation type="submission" date="2022-07" db="EMBL/GenBank/DDBJ databases">
        <title>Phylogenomic reconstructions and comparative analyses of Kickxellomycotina fungi.</title>
        <authorList>
            <person name="Reynolds N.K."/>
            <person name="Stajich J.E."/>
            <person name="Barry K."/>
            <person name="Grigoriev I.V."/>
            <person name="Crous P."/>
            <person name="Smith M.E."/>
        </authorList>
    </citation>
    <scope>NUCLEOTIDE SEQUENCE</scope>
    <source>
        <strain evidence="3">NBRC 105414</strain>
    </source>
</reference>
<comment type="caution">
    <text evidence="3">The sequence shown here is derived from an EMBL/GenBank/DDBJ whole genome shotgun (WGS) entry which is preliminary data.</text>
</comment>
<sequence length="427" mass="45532">MSSSSSSNNHNNSVRLAGAAAGPERPWRPALHEMRAYNHLFGLISRTGCGGVTLETFLNLARGPGLDSARAQAIWQQTARDGLLRRGGFHAALKLVSLAQAGRPLALAHLDEPLPLPALAGVDWTRIPGYSPARVQRPWSRAQDAVAAGDISIDPRYAAPPRYELSAPACVVTPPHTPTAPTGSGSGSGSDCDCDDAAATESRESTLRPGGAEPSRPRAGLKASGFPDTESVDELLSRIDAAIGASSSSSSGGGLGEAHATPAETLRGELELRLADTRELRDREAAHTAHLEARVAEEEARLRELQEQLSAAQQSIAQMAERRAQLALRLQCVESQQDRVSIELAAVLAGAKSCDEDVGLLDIKMWGIERDLVRMRRRAVRWHKLADQPLGVPACARRHAEHTPGDDRACVPKKSRVAAAFSWIGSS</sequence>
<feature type="coiled-coil region" evidence="1">
    <location>
        <begin position="288"/>
        <end position="336"/>
    </location>
</feature>
<feature type="region of interest" description="Disordered" evidence="2">
    <location>
        <begin position="1"/>
        <end position="24"/>
    </location>
</feature>
<keyword evidence="4" id="KW-1185">Reference proteome</keyword>
<evidence type="ECO:0000256" key="1">
    <source>
        <dbReference type="SAM" id="Coils"/>
    </source>
</evidence>
<feature type="compositionally biased region" description="Low complexity" evidence="2">
    <location>
        <begin position="1"/>
        <end position="13"/>
    </location>
</feature>
<dbReference type="SUPFAM" id="SSF47473">
    <property type="entry name" value="EF-hand"/>
    <property type="match status" value="1"/>
</dbReference>
<keyword evidence="1" id="KW-0175">Coiled coil</keyword>
<protein>
    <recommendedName>
        <fullName evidence="5">EH domain-containing protein</fullName>
    </recommendedName>
</protein>
<organism evidence="3 4">
    <name type="scientific">Coemansia javaensis</name>
    <dbReference type="NCBI Taxonomy" id="2761396"/>
    <lineage>
        <taxon>Eukaryota</taxon>
        <taxon>Fungi</taxon>
        <taxon>Fungi incertae sedis</taxon>
        <taxon>Zoopagomycota</taxon>
        <taxon>Kickxellomycotina</taxon>
        <taxon>Kickxellomycetes</taxon>
        <taxon>Kickxellales</taxon>
        <taxon>Kickxellaceae</taxon>
        <taxon>Coemansia</taxon>
    </lineage>
</organism>
<dbReference type="AlphaFoldDB" id="A0A9W8LGJ0"/>
<feature type="region of interest" description="Disordered" evidence="2">
    <location>
        <begin position="244"/>
        <end position="267"/>
    </location>
</feature>
<accession>A0A9W8LGJ0</accession>
<gene>
    <name evidence="3" type="ORF">H4R18_004695</name>
</gene>
<feature type="region of interest" description="Disordered" evidence="2">
    <location>
        <begin position="174"/>
        <end position="229"/>
    </location>
</feature>